<dbReference type="AlphaFoldDB" id="A0A1I7GMK1"/>
<dbReference type="PANTHER" id="PTHR43179">
    <property type="entry name" value="RHAMNOSYLTRANSFERASE WBBL"/>
    <property type="match status" value="1"/>
</dbReference>
<dbReference type="InterPro" id="IPR006446">
    <property type="entry name" value="RhaTrfase"/>
</dbReference>
<dbReference type="InterPro" id="IPR029044">
    <property type="entry name" value="Nucleotide-diphossugar_trans"/>
</dbReference>
<protein>
    <submittedName>
        <fullName evidence="5">Rhamnosyltransferase</fullName>
    </submittedName>
</protein>
<dbReference type="STRING" id="343013.SAMN04489707_100641"/>
<keyword evidence="2" id="KW-0328">Glycosyltransferase</keyword>
<feature type="domain" description="Glycosyltransferase 2-like" evidence="4">
    <location>
        <begin position="13"/>
        <end position="119"/>
    </location>
</feature>
<evidence type="ECO:0000256" key="3">
    <source>
        <dbReference type="ARBA" id="ARBA00022679"/>
    </source>
</evidence>
<dbReference type="CDD" id="cd02526">
    <property type="entry name" value="GT2_RfbF_like"/>
    <property type="match status" value="1"/>
</dbReference>
<evidence type="ECO:0000256" key="2">
    <source>
        <dbReference type="ARBA" id="ARBA00022676"/>
    </source>
</evidence>
<dbReference type="Proteomes" id="UP000183656">
    <property type="component" value="Unassembled WGS sequence"/>
</dbReference>
<gene>
    <name evidence="5" type="ORF">SAMN04489707_100641</name>
</gene>
<evidence type="ECO:0000313" key="6">
    <source>
        <dbReference type="Proteomes" id="UP000183656"/>
    </source>
</evidence>
<keyword evidence="3 5" id="KW-0808">Transferase</keyword>
<dbReference type="GO" id="GO:0016757">
    <property type="term" value="F:glycosyltransferase activity"/>
    <property type="evidence" value="ECO:0007669"/>
    <property type="project" value="UniProtKB-KW"/>
</dbReference>
<dbReference type="NCBIfam" id="TIGR01556">
    <property type="entry name" value="rhamnosyltran"/>
    <property type="match status" value="1"/>
</dbReference>
<dbReference type="InterPro" id="IPR001173">
    <property type="entry name" value="Glyco_trans_2-like"/>
</dbReference>
<dbReference type="SUPFAM" id="SSF53448">
    <property type="entry name" value="Nucleotide-diphospho-sugar transferases"/>
    <property type="match status" value="1"/>
</dbReference>
<evidence type="ECO:0000259" key="4">
    <source>
        <dbReference type="Pfam" id="PF00535"/>
    </source>
</evidence>
<dbReference type="Pfam" id="PF00535">
    <property type="entry name" value="Glycos_transf_2"/>
    <property type="match status" value="1"/>
</dbReference>
<reference evidence="5 6" key="1">
    <citation type="submission" date="2016-10" db="EMBL/GenBank/DDBJ databases">
        <authorList>
            <person name="de Groot N.N."/>
        </authorList>
    </citation>
    <scope>NUCLEOTIDE SEQUENCE [LARGE SCALE GENOMIC DNA]</scope>
    <source>
        <strain evidence="5 6">R-24608</strain>
    </source>
</reference>
<dbReference type="Gene3D" id="3.90.550.10">
    <property type="entry name" value="Spore Coat Polysaccharide Biosynthesis Protein SpsA, Chain A"/>
    <property type="match status" value="1"/>
</dbReference>
<evidence type="ECO:0000256" key="1">
    <source>
        <dbReference type="ARBA" id="ARBA00006739"/>
    </source>
</evidence>
<dbReference type="OrthoDB" id="9771846at2"/>
<organism evidence="5 6">
    <name type="scientific">Paenacidovorax caeni</name>
    <dbReference type="NCBI Taxonomy" id="343013"/>
    <lineage>
        <taxon>Bacteria</taxon>
        <taxon>Pseudomonadati</taxon>
        <taxon>Pseudomonadota</taxon>
        <taxon>Betaproteobacteria</taxon>
        <taxon>Burkholderiales</taxon>
        <taxon>Comamonadaceae</taxon>
        <taxon>Paenacidovorax</taxon>
    </lineage>
</organism>
<keyword evidence="6" id="KW-1185">Reference proteome</keyword>
<comment type="similarity">
    <text evidence="1">Belongs to the glycosyltransferase 2 family.</text>
</comment>
<accession>A0A1I7GMK1</accession>
<proteinExistence type="inferred from homology"/>
<sequence>MPSTHCPDVAAVLVTYHPQPATLQGALQALHQQVGQVYVVDNTGTPGACPWLAALVAQAPVPAQLLAQPQNLGLGAAHNIGIQAARAQGARWVLLLDQDSRPEPGAVARLRNAALALQHQGQRLAAVGPEYRAEDGKDWSGFVRFGWLRLVHRRASAARPVVEADFLISSGSLIPMAALEAIGPMDEGLFIDHVDTEWCLRARSQGYRLFGVHGARMIHALGEQRWRVWLGRWRNLPLHAPFRYYYIFRNNALLLRRPELSARWKRISRLRHLYLALFCCLPTGPWRERLRMIALGLEDARQQRHGRRDTWE</sequence>
<name>A0A1I7GMK1_9BURK</name>
<evidence type="ECO:0000313" key="5">
    <source>
        <dbReference type="EMBL" id="SFU49649.1"/>
    </source>
</evidence>
<dbReference type="PANTHER" id="PTHR43179:SF12">
    <property type="entry name" value="GALACTOFURANOSYLTRANSFERASE GLFT2"/>
    <property type="match status" value="1"/>
</dbReference>
<dbReference type="EMBL" id="FPBX01000006">
    <property type="protein sequence ID" value="SFU49649.1"/>
    <property type="molecule type" value="Genomic_DNA"/>
</dbReference>
<dbReference type="RefSeq" id="WP_054257976.1">
    <property type="nucleotide sequence ID" value="NZ_CYIG01000071.1"/>
</dbReference>